<comment type="subcellular location">
    <subcellularLocation>
        <location evidence="1">Membrane</location>
        <topology evidence="1">Multi-pass membrane protein</topology>
    </subcellularLocation>
</comment>
<accession>A0A0F2LUL0</accession>
<dbReference type="KEGG" id="ssck:SPSK_05055"/>
<gene>
    <name evidence="8" type="ORF">SPSK_05055</name>
</gene>
<feature type="transmembrane region" description="Helical" evidence="7">
    <location>
        <begin position="461"/>
        <end position="482"/>
    </location>
</feature>
<evidence type="ECO:0000256" key="5">
    <source>
        <dbReference type="ARBA" id="ARBA00023136"/>
    </source>
</evidence>
<feature type="transmembrane region" description="Helical" evidence="7">
    <location>
        <begin position="152"/>
        <end position="173"/>
    </location>
</feature>
<dbReference type="GO" id="GO:0005783">
    <property type="term" value="C:endoplasmic reticulum"/>
    <property type="evidence" value="ECO:0007669"/>
    <property type="project" value="TreeGrafter"/>
</dbReference>
<protein>
    <submittedName>
        <fullName evidence="8">LEM3 family</fullName>
    </submittedName>
</protein>
<reference evidence="8 9" key="1">
    <citation type="journal article" date="2014" name="BMC Genomics">
        <title>Comparative genomics of the major fungal agents of human and animal Sporotrichosis: Sporothrix schenckii and Sporothrix brasiliensis.</title>
        <authorList>
            <person name="Teixeira M.M."/>
            <person name="de Almeida L.G."/>
            <person name="Kubitschek-Barreira P."/>
            <person name="Alves F.L."/>
            <person name="Kioshima E.S."/>
            <person name="Abadio A.K."/>
            <person name="Fernandes L."/>
            <person name="Derengowski L.S."/>
            <person name="Ferreira K.S."/>
            <person name="Souza R.C."/>
            <person name="Ruiz J.C."/>
            <person name="de Andrade N.C."/>
            <person name="Paes H.C."/>
            <person name="Nicola A.M."/>
            <person name="Albuquerque P."/>
            <person name="Gerber A.L."/>
            <person name="Martins V.P."/>
            <person name="Peconick L.D."/>
            <person name="Neto A.V."/>
            <person name="Chaucanez C.B."/>
            <person name="Silva P.A."/>
            <person name="Cunha O.L."/>
            <person name="de Oliveira F.F."/>
            <person name="dos Santos T.C."/>
            <person name="Barros A.L."/>
            <person name="Soares M.A."/>
            <person name="de Oliveira L.M."/>
            <person name="Marini M.M."/>
            <person name="Villalobos-Duno H."/>
            <person name="Cunha M.M."/>
            <person name="de Hoog S."/>
            <person name="da Silveira J.F."/>
            <person name="Henrissat B."/>
            <person name="Nino-Vega G.A."/>
            <person name="Cisalpino P.S."/>
            <person name="Mora-Montes H.M."/>
            <person name="Almeida S.R."/>
            <person name="Stajich J.E."/>
            <person name="Lopes-Bezerra L.M."/>
            <person name="Vasconcelos A.T."/>
            <person name="Felipe M.S."/>
        </authorList>
    </citation>
    <scope>NUCLEOTIDE SEQUENCE [LARGE SCALE GENOMIC DNA]</scope>
    <source>
        <strain evidence="8 9">1099-18</strain>
    </source>
</reference>
<dbReference type="VEuPathDB" id="FungiDB:SPSK_05055"/>
<evidence type="ECO:0000256" key="6">
    <source>
        <dbReference type="SAM" id="MobiDB-lite"/>
    </source>
</evidence>
<feature type="region of interest" description="Disordered" evidence="6">
    <location>
        <begin position="507"/>
        <end position="531"/>
    </location>
</feature>
<dbReference type="PANTHER" id="PTHR10926:SF0">
    <property type="entry name" value="CDC50, ISOFORM A"/>
    <property type="match status" value="1"/>
</dbReference>
<dbReference type="InterPro" id="IPR005045">
    <property type="entry name" value="CDC50/LEM3_fam"/>
</dbReference>
<evidence type="ECO:0000256" key="7">
    <source>
        <dbReference type="SAM" id="Phobius"/>
    </source>
</evidence>
<proteinExistence type="inferred from homology"/>
<dbReference type="GO" id="GO:0005794">
    <property type="term" value="C:Golgi apparatus"/>
    <property type="evidence" value="ECO:0007669"/>
    <property type="project" value="TreeGrafter"/>
</dbReference>
<dbReference type="Pfam" id="PF03381">
    <property type="entry name" value="CDC50"/>
    <property type="match status" value="1"/>
</dbReference>
<evidence type="ECO:0000256" key="1">
    <source>
        <dbReference type="ARBA" id="ARBA00004141"/>
    </source>
</evidence>
<name>A0A0F2LUL0_SPOSC</name>
<evidence type="ECO:0000256" key="4">
    <source>
        <dbReference type="ARBA" id="ARBA00022989"/>
    </source>
</evidence>
<evidence type="ECO:0000256" key="2">
    <source>
        <dbReference type="ARBA" id="ARBA00009457"/>
    </source>
</evidence>
<dbReference type="OrthoDB" id="340608at2759"/>
<organism evidence="8 9">
    <name type="scientific">Sporothrix schenckii 1099-18</name>
    <dbReference type="NCBI Taxonomy" id="1397361"/>
    <lineage>
        <taxon>Eukaryota</taxon>
        <taxon>Fungi</taxon>
        <taxon>Dikarya</taxon>
        <taxon>Ascomycota</taxon>
        <taxon>Pezizomycotina</taxon>
        <taxon>Sordariomycetes</taxon>
        <taxon>Sordariomycetidae</taxon>
        <taxon>Ophiostomatales</taxon>
        <taxon>Ophiostomataceae</taxon>
        <taxon>Sporothrix</taxon>
    </lineage>
</organism>
<evidence type="ECO:0000313" key="8">
    <source>
        <dbReference type="EMBL" id="KJR81152.1"/>
    </source>
</evidence>
<evidence type="ECO:0000256" key="3">
    <source>
        <dbReference type="ARBA" id="ARBA00022692"/>
    </source>
</evidence>
<dbReference type="RefSeq" id="XP_016583828.1">
    <property type="nucleotide sequence ID" value="XM_016731808.1"/>
</dbReference>
<dbReference type="AlphaFoldDB" id="A0A0F2LUL0"/>
<comment type="similarity">
    <text evidence="2">Belongs to the CDC50/LEM3 family.</text>
</comment>
<comment type="caution">
    <text evidence="8">The sequence shown here is derived from an EMBL/GenBank/DDBJ whole genome shotgun (WGS) entry which is preliminary data.</text>
</comment>
<keyword evidence="5 7" id="KW-0472">Membrane</keyword>
<reference evidence="8 9" key="2">
    <citation type="journal article" date="2015" name="Eukaryot. Cell">
        <title>Asexual propagation of a virulent clone complex in a human and feline outbreak of sporotrichosis.</title>
        <authorList>
            <person name="Teixeira Mde M."/>
            <person name="Rodrigues A.M."/>
            <person name="Tsui C.K."/>
            <person name="de Almeida L.G."/>
            <person name="Van Diepeningen A.D."/>
            <person name="van den Ende B.G."/>
            <person name="Fernandes G.F."/>
            <person name="Kano R."/>
            <person name="Hamelin R.C."/>
            <person name="Lopes-Bezerra L.M."/>
            <person name="Vasconcelos A.T."/>
            <person name="de Hoog S."/>
            <person name="de Camargo Z.P."/>
            <person name="Felipe M.S."/>
        </authorList>
    </citation>
    <scope>NUCLEOTIDE SEQUENCE [LARGE SCALE GENOMIC DNA]</scope>
    <source>
        <strain evidence="8 9">1099-18</strain>
    </source>
</reference>
<dbReference type="GeneID" id="27667085"/>
<sequence length="531" mass="58548">MLGLVPDYLFICQISLLPEVVTSLASYVGWSLRMPEIEHHVIRPTPVSYAVGSNARRAVAEPSQPTKFRRHGLIRETFWEEGMWIPEMPGAFLRVSWRSGGAILGIGICGDDGSSSSRCRWRCYGPTREVETQRERHPLTSHHRPILTPKTVLPLFFAIGIIFAPIGGVLLYVSAQVQMIQLDYTNCDNQAPTAGFEDMPSDAVKMQFKASSNSTTAAAMWKRTPIEVTYDGVKVPFPVNVCSLQFDIPESMGPPVLFYYHLTNFYQNHRRYVNSFFDKQLKGDVVSDSDVKGSKCDPLEVNSTGAAYYPCGLIANSYFNDTFSSPVLLNVQDGSSDNETYVMQNQTNIAWSSDKPLYGKFPSSMSYSQVSPPPNWIHRYPNGYTESNPPPDLSTDESLMVWMRTAGLPTFSKLAQRNDTTAMRSGTYQVDVISFFNVTEFRGTKSIILSTRTVMGGRNPFLGIAYLVVGGICILLGVVFTVTHMIKPRKLGDHTYLSWNNAPAPSRQADAGGAGGSAVLASGRDVSGSGA</sequence>
<dbReference type="EMBL" id="AXCR01000012">
    <property type="protein sequence ID" value="KJR81152.1"/>
    <property type="molecule type" value="Genomic_DNA"/>
</dbReference>
<keyword evidence="4 7" id="KW-1133">Transmembrane helix</keyword>
<evidence type="ECO:0000313" key="9">
    <source>
        <dbReference type="Proteomes" id="UP000033710"/>
    </source>
</evidence>
<dbReference type="Proteomes" id="UP000033710">
    <property type="component" value="Unassembled WGS sequence"/>
</dbReference>
<keyword evidence="3 7" id="KW-0812">Transmembrane</keyword>
<dbReference type="GO" id="GO:0005886">
    <property type="term" value="C:plasma membrane"/>
    <property type="evidence" value="ECO:0007669"/>
    <property type="project" value="TreeGrafter"/>
</dbReference>
<dbReference type="PANTHER" id="PTHR10926">
    <property type="entry name" value="CELL CYCLE CONTROL PROTEIN 50"/>
    <property type="match status" value="1"/>
</dbReference>